<evidence type="ECO:0000313" key="1">
    <source>
        <dbReference type="EMBL" id="JAP13068.1"/>
    </source>
</evidence>
<name>A0A0V0GY66_SOLCH</name>
<sequence length="79" mass="9295">MKGEINSLKTLIMIDSSSVYYIHCFVHQLQLTLVVIAKKHSNVKDFFDHVNNILNVVGRSFKRRDELYYHQTEKVRAIT</sequence>
<proteinExistence type="predicted"/>
<reference evidence="1" key="1">
    <citation type="submission" date="2015-12" db="EMBL/GenBank/DDBJ databases">
        <title>Gene expression during late stages of embryo sac development: a critical building block for successful pollen-pistil interactions.</title>
        <authorList>
            <person name="Liu Y."/>
            <person name="Joly V."/>
            <person name="Sabar M."/>
            <person name="Matton D.P."/>
        </authorList>
    </citation>
    <scope>NUCLEOTIDE SEQUENCE</scope>
</reference>
<protein>
    <submittedName>
        <fullName evidence="1">Putative ovule protein</fullName>
    </submittedName>
</protein>
<dbReference type="PANTHER" id="PTHR11697">
    <property type="entry name" value="GENERAL TRANSCRIPTION FACTOR 2-RELATED ZINC FINGER PROTEIN"/>
    <property type="match status" value="1"/>
</dbReference>
<dbReference type="EMBL" id="GEDG01028603">
    <property type="protein sequence ID" value="JAP13068.1"/>
    <property type="molecule type" value="Transcribed_RNA"/>
</dbReference>
<dbReference type="PANTHER" id="PTHR11697:SF230">
    <property type="entry name" value="ZINC FINGER, MYM DOMAIN CONTAINING 1"/>
    <property type="match status" value="1"/>
</dbReference>
<dbReference type="AlphaFoldDB" id="A0A0V0GY66"/>
<dbReference type="InterPro" id="IPR055298">
    <property type="entry name" value="AtLOH3-like"/>
</dbReference>
<organism evidence="1">
    <name type="scientific">Solanum chacoense</name>
    <name type="common">Chaco potato</name>
    <dbReference type="NCBI Taxonomy" id="4108"/>
    <lineage>
        <taxon>Eukaryota</taxon>
        <taxon>Viridiplantae</taxon>
        <taxon>Streptophyta</taxon>
        <taxon>Embryophyta</taxon>
        <taxon>Tracheophyta</taxon>
        <taxon>Spermatophyta</taxon>
        <taxon>Magnoliopsida</taxon>
        <taxon>eudicotyledons</taxon>
        <taxon>Gunneridae</taxon>
        <taxon>Pentapetalae</taxon>
        <taxon>asterids</taxon>
        <taxon>lamiids</taxon>
        <taxon>Solanales</taxon>
        <taxon>Solanaceae</taxon>
        <taxon>Solanoideae</taxon>
        <taxon>Solaneae</taxon>
        <taxon>Solanum</taxon>
    </lineage>
</organism>
<accession>A0A0V0GY66</accession>